<reference evidence="5 6" key="1">
    <citation type="submission" date="2020-03" db="EMBL/GenBank/DDBJ databases">
        <title>Salinimicrobium sp. nov, isolated from SCS.</title>
        <authorList>
            <person name="Cao W.R."/>
        </authorList>
    </citation>
    <scope>NUCLEOTIDE SEQUENCE [LARGE SCALE GENOMIC DNA]</scope>
    <source>
        <strain evidence="6">J15B91</strain>
    </source>
</reference>
<accession>A0ABX1CX91</accession>
<evidence type="ECO:0000256" key="4">
    <source>
        <dbReference type="SAM" id="MobiDB-lite"/>
    </source>
</evidence>
<dbReference type="Pfam" id="PF17963">
    <property type="entry name" value="Big_9"/>
    <property type="match status" value="3"/>
</dbReference>
<protein>
    <submittedName>
        <fullName evidence="5">Tandem-95 repeat protein</fullName>
    </submittedName>
</protein>
<sequence length="532" mass="57892">MLLGCSKDDEGGSNPPVDPVAELPEAVDDQLATSENTPLKFSGLLDNDTVHAYARISSMDSESSNGGSIVDNRDGTYTYTPPADFIGDDTFEYTMCDNKTPRNCSTATVTVSVTAASPEAVDDSYETEEEKVLFINTHLNNDNLVDNAVVTSVGTDDTNGEVELKEDGSITYTPANGFTGVDTFTYTICDDDEEPTCATATISVTVTDEGSPDAVDDVVVMNSQNASITISSLLANDVVVDDAVITSVQAGSNGSVVLNEDGTVTYTPQTAFTGEDTFTYTLCDDDTPDATCSTATVTVKVIVAVSFNIPADIQDYYSDFFFTSDTDINRALLGDITIISHTTILSYGERHNYLYDADASLENPENVVLMYSGEERYWREYTSGSNSYSPQTFNTEHIYPQSRLSSELAVTDLHHLRVAADDVNSLRLNHPFTEGSGDYGLVGDDAWYPGDEWKGDVARMVLYLNIRYGESFSKVGGLDLFLKWNAEDPVSAFEVQRNNVIESAQGNRNPFIDNPYLATLIWGGPQAENTWD</sequence>
<feature type="compositionally biased region" description="Basic and acidic residues" evidence="4">
    <location>
        <begin position="1"/>
        <end position="10"/>
    </location>
</feature>
<keyword evidence="3" id="KW-0378">Hydrolase</keyword>
<dbReference type="EMBL" id="JAAVJR010000004">
    <property type="protein sequence ID" value="NJW52896.1"/>
    <property type="molecule type" value="Genomic_DNA"/>
</dbReference>
<feature type="region of interest" description="Disordered" evidence="4">
    <location>
        <begin position="1"/>
        <end position="21"/>
    </location>
</feature>
<keyword evidence="2" id="KW-0540">Nuclease</keyword>
<keyword evidence="6" id="KW-1185">Reference proteome</keyword>
<dbReference type="Proteomes" id="UP000703674">
    <property type="component" value="Unassembled WGS sequence"/>
</dbReference>
<dbReference type="NCBIfam" id="NF012211">
    <property type="entry name" value="tand_rpt_95"/>
    <property type="match status" value="3"/>
</dbReference>
<evidence type="ECO:0000313" key="6">
    <source>
        <dbReference type="Proteomes" id="UP000703674"/>
    </source>
</evidence>
<dbReference type="PANTHER" id="PTHR33607">
    <property type="entry name" value="ENDONUCLEASE-1"/>
    <property type="match status" value="1"/>
</dbReference>
<comment type="caution">
    <text evidence="5">The sequence shown here is derived from an EMBL/GenBank/DDBJ whole genome shotgun (WGS) entry which is preliminary data.</text>
</comment>
<dbReference type="InterPro" id="IPR044925">
    <property type="entry name" value="His-Me_finger_sf"/>
</dbReference>
<dbReference type="Gene3D" id="2.60.40.3440">
    <property type="match status" value="3"/>
</dbReference>
<name>A0ABX1CX91_9FLAO</name>
<evidence type="ECO:0000256" key="1">
    <source>
        <dbReference type="ARBA" id="ARBA00006429"/>
    </source>
</evidence>
<proteinExistence type="inferred from homology"/>
<dbReference type="Pfam" id="PF04231">
    <property type="entry name" value="Endonuclease_1"/>
    <property type="match status" value="1"/>
</dbReference>
<gene>
    <name evidence="5" type="ORF">HC175_08180</name>
</gene>
<evidence type="ECO:0000313" key="5">
    <source>
        <dbReference type="EMBL" id="NJW52896.1"/>
    </source>
</evidence>
<dbReference type="InterPro" id="IPR007346">
    <property type="entry name" value="Endonuclease-I"/>
</dbReference>
<organism evidence="5 6">
    <name type="scientific">Salinimicrobium oceani</name>
    <dbReference type="NCBI Taxonomy" id="2722702"/>
    <lineage>
        <taxon>Bacteria</taxon>
        <taxon>Pseudomonadati</taxon>
        <taxon>Bacteroidota</taxon>
        <taxon>Flavobacteriia</taxon>
        <taxon>Flavobacteriales</taxon>
        <taxon>Flavobacteriaceae</taxon>
        <taxon>Salinimicrobium</taxon>
    </lineage>
</organism>
<dbReference type="PANTHER" id="PTHR33607:SF2">
    <property type="entry name" value="ENDONUCLEASE-1"/>
    <property type="match status" value="1"/>
</dbReference>
<evidence type="ECO:0000256" key="2">
    <source>
        <dbReference type="ARBA" id="ARBA00022722"/>
    </source>
</evidence>
<evidence type="ECO:0000256" key="3">
    <source>
        <dbReference type="ARBA" id="ARBA00022801"/>
    </source>
</evidence>
<dbReference type="SUPFAM" id="SSF54060">
    <property type="entry name" value="His-Me finger endonucleases"/>
    <property type="match status" value="1"/>
</dbReference>
<comment type="similarity">
    <text evidence="1">Belongs to the EndA/NucM nuclease family.</text>
</comment>